<dbReference type="GO" id="GO:0043531">
    <property type="term" value="F:ADP binding"/>
    <property type="evidence" value="ECO:0007669"/>
    <property type="project" value="InterPro"/>
</dbReference>
<proteinExistence type="predicted"/>
<dbReference type="PANTHER" id="PTHR35205">
    <property type="entry name" value="NB-ARC AND TPR DOMAIN PROTEIN"/>
    <property type="match status" value="1"/>
</dbReference>
<feature type="domain" description="DUF7779" evidence="4">
    <location>
        <begin position="495"/>
        <end position="580"/>
    </location>
</feature>
<dbReference type="PRINTS" id="PR00364">
    <property type="entry name" value="DISEASERSIST"/>
</dbReference>
<feature type="domain" description="NB-ARC" evidence="2">
    <location>
        <begin position="280"/>
        <end position="411"/>
    </location>
</feature>
<reference evidence="5" key="1">
    <citation type="submission" date="2023-06" db="EMBL/GenBank/DDBJ databases">
        <title>Genome-scale phylogeny and comparative genomics of the fungal order Sordariales.</title>
        <authorList>
            <consortium name="Lawrence Berkeley National Laboratory"/>
            <person name="Hensen N."/>
            <person name="Bonometti L."/>
            <person name="Westerberg I."/>
            <person name="Brannstrom I.O."/>
            <person name="Guillou S."/>
            <person name="Cros-Aarteil S."/>
            <person name="Calhoun S."/>
            <person name="Haridas S."/>
            <person name="Kuo A."/>
            <person name="Mondo S."/>
            <person name="Pangilinan J."/>
            <person name="Riley R."/>
            <person name="Labutti K."/>
            <person name="Andreopoulos B."/>
            <person name="Lipzen A."/>
            <person name="Chen C."/>
            <person name="Yanf M."/>
            <person name="Daum C."/>
            <person name="Ng V."/>
            <person name="Clum A."/>
            <person name="Steindorff A."/>
            <person name="Ohm R."/>
            <person name="Martin F."/>
            <person name="Silar P."/>
            <person name="Natvig D."/>
            <person name="Lalanne C."/>
            <person name="Gautier V."/>
            <person name="Ament-Velasquez S.L."/>
            <person name="Kruys A."/>
            <person name="Hutchinson M.I."/>
            <person name="Powell A.J."/>
            <person name="Barry K."/>
            <person name="Miller A.N."/>
            <person name="Grigoriev I.V."/>
            <person name="Debuchy R."/>
            <person name="Gladieux P."/>
            <person name="Thoren M.H."/>
            <person name="Johannesson H."/>
        </authorList>
    </citation>
    <scope>NUCLEOTIDE SEQUENCE</scope>
    <source>
        <strain evidence="5">CBS 606.72</strain>
    </source>
</reference>
<dbReference type="Gene3D" id="1.25.40.10">
    <property type="entry name" value="Tetratricopeptide repeat domain"/>
    <property type="match status" value="1"/>
</dbReference>
<dbReference type="InterPro" id="IPR056125">
    <property type="entry name" value="DUF7708"/>
</dbReference>
<evidence type="ECO:0000259" key="2">
    <source>
        <dbReference type="Pfam" id="PF00931"/>
    </source>
</evidence>
<dbReference type="SUPFAM" id="SSF52540">
    <property type="entry name" value="P-loop containing nucleoside triphosphate hydrolases"/>
    <property type="match status" value="1"/>
</dbReference>
<protein>
    <submittedName>
        <fullName evidence="5">Tpr repeat-containing protein</fullName>
    </submittedName>
</protein>
<sequence length="869" mass="96223">MSLLPCDAVANPPPGRGPEPGHRQRHRAQQSPIWQAALNKCYAELEKGGMKVVTIDKEIWSIQSLSELLTQIEGLENAQGPGSPAWTKTLSQLQPVLYGLSDFAALTAWVIGMNGKVAAVLWSSIRLLAKFALPVLPDVVGTLETLQQAHPRLHKYKEELPMTPTLEKALFELYSEIILFCAYAITFFRNNPTAEPKRQAWSTFNTEYSRVISNVRRLSREVDEVARIARLSRQGSTETAAAFDALQGLRIQNNADIKLPCYIIPYGLNLRFFGRSDELGTLSEHLDPSGTSTQLKAIGVHGLGGVGKSQLALQYANLSMDRYALIAWIPSESRIKVVQGLSELANKLGLSENATEDDARSIQKVRDWLNKMKRPFLLIFDNVDSVSVLDQIWPANSMARIILTTRSPSQASKRTPVTLNLAPFSVKSGHDVLQSLTGIGVTDEDEKTAAEGLSHRVGGLPLALAQLSDFIRDRGYSYTEKVYAKSGCPMEYEHTNLSSEAKALQNLLAFLDPDSVLERLLSETKADLEGTECAFLLDEFDFGDVVMELTRTSMIGRLSTSKSISMHRLVQLAVLSRLPAHDRVAVFDLAVEILYFDFPNTWHSPGAHQGHGFASWETCSAILPIYLWEKEQPSLARSMFEFGLGVDNLPKPLAAQAHRLLGHINLDLARPRAALAAYSQTLSIRTELEPPESPPIADILDSLACSNVEIGDMSRTLAIRAMQRLRAGDADGALDALGRQTEAKELVSRSIVMRKQAFGQAGGPRVADSLFTLARMLDESGEHVLAARALREVVDMCDRDDGAPVMRPHLARALWFLANVEERLRDDGKAGAEILRARARDLRGRVEEREWEDEDSDEGFSRLVGWMLW</sequence>
<dbReference type="InterPro" id="IPR056681">
    <property type="entry name" value="DUF7779"/>
</dbReference>
<feature type="region of interest" description="Disordered" evidence="1">
    <location>
        <begin position="1"/>
        <end position="29"/>
    </location>
</feature>
<dbReference type="Pfam" id="PF00931">
    <property type="entry name" value="NB-ARC"/>
    <property type="match status" value="1"/>
</dbReference>
<evidence type="ECO:0000256" key="1">
    <source>
        <dbReference type="SAM" id="MobiDB-lite"/>
    </source>
</evidence>
<dbReference type="Proteomes" id="UP001175000">
    <property type="component" value="Unassembled WGS sequence"/>
</dbReference>
<evidence type="ECO:0000313" key="5">
    <source>
        <dbReference type="EMBL" id="KAK0616614.1"/>
    </source>
</evidence>
<organism evidence="5 6">
    <name type="scientific">Immersiella caudata</name>
    <dbReference type="NCBI Taxonomy" id="314043"/>
    <lineage>
        <taxon>Eukaryota</taxon>
        <taxon>Fungi</taxon>
        <taxon>Dikarya</taxon>
        <taxon>Ascomycota</taxon>
        <taxon>Pezizomycotina</taxon>
        <taxon>Sordariomycetes</taxon>
        <taxon>Sordariomycetidae</taxon>
        <taxon>Sordariales</taxon>
        <taxon>Lasiosphaeriaceae</taxon>
        <taxon>Immersiella</taxon>
    </lineage>
</organism>
<comment type="caution">
    <text evidence="5">The sequence shown here is derived from an EMBL/GenBank/DDBJ whole genome shotgun (WGS) entry which is preliminary data.</text>
</comment>
<dbReference type="EMBL" id="JAULSU010000005">
    <property type="protein sequence ID" value="KAK0616614.1"/>
    <property type="molecule type" value="Genomic_DNA"/>
</dbReference>
<evidence type="ECO:0000313" key="6">
    <source>
        <dbReference type="Proteomes" id="UP001175000"/>
    </source>
</evidence>
<dbReference type="InterPro" id="IPR027417">
    <property type="entry name" value="P-loop_NTPase"/>
</dbReference>
<dbReference type="InterPro" id="IPR002182">
    <property type="entry name" value="NB-ARC"/>
</dbReference>
<gene>
    <name evidence="5" type="ORF">B0T14DRAFT_538474</name>
</gene>
<dbReference type="Pfam" id="PF25000">
    <property type="entry name" value="DUF7779"/>
    <property type="match status" value="1"/>
</dbReference>
<evidence type="ECO:0000259" key="3">
    <source>
        <dbReference type="Pfam" id="PF24809"/>
    </source>
</evidence>
<dbReference type="SUPFAM" id="SSF48452">
    <property type="entry name" value="TPR-like"/>
    <property type="match status" value="1"/>
</dbReference>
<dbReference type="PANTHER" id="PTHR35205:SF1">
    <property type="entry name" value="ZU5 DOMAIN-CONTAINING PROTEIN"/>
    <property type="match status" value="1"/>
</dbReference>
<dbReference type="Gene3D" id="3.40.50.300">
    <property type="entry name" value="P-loop containing nucleotide triphosphate hydrolases"/>
    <property type="match status" value="1"/>
</dbReference>
<feature type="domain" description="DUF7708" evidence="3">
    <location>
        <begin position="140"/>
        <end position="230"/>
    </location>
</feature>
<dbReference type="AlphaFoldDB" id="A0AA39WJL2"/>
<evidence type="ECO:0000259" key="4">
    <source>
        <dbReference type="Pfam" id="PF25000"/>
    </source>
</evidence>
<accession>A0AA39WJL2</accession>
<name>A0AA39WJL2_9PEZI</name>
<keyword evidence="6" id="KW-1185">Reference proteome</keyword>
<dbReference type="Pfam" id="PF24809">
    <property type="entry name" value="DUF7708"/>
    <property type="match status" value="1"/>
</dbReference>
<dbReference type="InterPro" id="IPR011990">
    <property type="entry name" value="TPR-like_helical_dom_sf"/>
</dbReference>